<keyword evidence="9" id="KW-0677">Repeat</keyword>
<proteinExistence type="predicted"/>
<sequence>MFTGIIEETGKIQSFKRRSDSIALTIQACKVLTDTQLGDSIAVNGVCLTVTSLTTDTFTADVMHETMRRSSLQTIGSGDTVNLERAVAVGGRLGGHLVSGHIDGTGHIMRIQPDGIANIFTISAAANLVHFIVEKGSVALDGVSLTVTAVGDRWFSVSLIPHTLAHTTLLSKKPGAVLNIETDIIGKYIDRLMHEKKDTVSNTGGLTLATLREQGF</sequence>
<evidence type="ECO:0000259" key="12">
    <source>
        <dbReference type="PROSITE" id="PS51177"/>
    </source>
</evidence>
<dbReference type="PANTHER" id="PTHR21098:SF12">
    <property type="entry name" value="RIBOFLAVIN SYNTHASE"/>
    <property type="match status" value="1"/>
</dbReference>
<dbReference type="InterPro" id="IPR023366">
    <property type="entry name" value="ATP_synth_asu-like_sf"/>
</dbReference>
<gene>
    <name evidence="13" type="primary">ribE</name>
    <name evidence="13" type="ORF">HMPREF0889_1637</name>
    <name evidence="14" type="ORF">HMPREF1039_1010</name>
</gene>
<dbReference type="NCBIfam" id="NF006767">
    <property type="entry name" value="PRK09289.1"/>
    <property type="match status" value="1"/>
</dbReference>
<reference evidence="13" key="2">
    <citation type="submission" date="2009-12" db="EMBL/GenBank/DDBJ databases">
        <authorList>
            <person name="Madupu R."/>
            <person name="Durkin A.S."/>
            <person name="Torralba M."/>
            <person name="Methe B."/>
            <person name="Sutton G.G."/>
            <person name="Strausberg R.L."/>
            <person name="Nelson K.E."/>
        </authorList>
    </citation>
    <scope>NUCLEOTIDE SEQUENCE</scope>
    <source>
        <strain evidence="13">28L</strain>
    </source>
</reference>
<dbReference type="CDD" id="cd00402">
    <property type="entry name" value="Riboflavin_synthase_like"/>
    <property type="match status" value="1"/>
</dbReference>
<protein>
    <recommendedName>
        <fullName evidence="6 10">Riboflavin synthase</fullName>
        <ecNumber evidence="5 10">2.5.1.9</ecNumber>
    </recommendedName>
</protein>
<reference evidence="14 16" key="3">
    <citation type="submission" date="2011-04" db="EMBL/GenBank/DDBJ databases">
        <authorList>
            <person name="Harkins D.M."/>
            <person name="Madupu R."/>
            <person name="Durkin A.S."/>
            <person name="Torralba M."/>
            <person name="Methe B."/>
            <person name="Sutton G.G."/>
            <person name="Nelson K.E."/>
        </authorList>
    </citation>
    <scope>NUCLEOTIDE SEQUENCE [LARGE SCALE GENOMIC DNA]</scope>
    <source>
        <strain evidence="14 16">UPII 199-6</strain>
    </source>
</reference>
<dbReference type="Gene3D" id="2.40.30.20">
    <property type="match status" value="2"/>
</dbReference>
<dbReference type="InterPro" id="IPR026017">
    <property type="entry name" value="Lumazine-bd_dom"/>
</dbReference>
<dbReference type="RefSeq" id="WP_007391325.1">
    <property type="nucleotide sequence ID" value="NZ_ADGP01000019.1"/>
</dbReference>
<feature type="domain" description="Lumazine-binding" evidence="12">
    <location>
        <begin position="97"/>
        <end position="193"/>
    </location>
</feature>
<evidence type="ECO:0000313" key="14">
    <source>
        <dbReference type="EMBL" id="EGL39720.1"/>
    </source>
</evidence>
<dbReference type="Proteomes" id="UP000004018">
    <property type="component" value="Unassembled WGS sequence"/>
</dbReference>
<dbReference type="PIRSF" id="PIRSF000498">
    <property type="entry name" value="Riboflavin_syn_A"/>
    <property type="match status" value="1"/>
</dbReference>
<dbReference type="InterPro" id="IPR017938">
    <property type="entry name" value="Riboflavin_synthase-like_b-brl"/>
</dbReference>
<keyword evidence="16" id="KW-1185">Reference proteome</keyword>
<comment type="pathway">
    <text evidence="3">Cofactor biosynthesis; riboflavin biosynthesis; riboflavin from 2-hydroxy-3-oxobutyl phosphate and 5-amino-6-(D-ribitylamino)uracil: step 2/2.</text>
</comment>
<evidence type="ECO:0000256" key="9">
    <source>
        <dbReference type="ARBA" id="ARBA00022737"/>
    </source>
</evidence>
<dbReference type="NCBIfam" id="NF009566">
    <property type="entry name" value="PRK13020.1"/>
    <property type="match status" value="1"/>
</dbReference>
<evidence type="ECO:0000256" key="10">
    <source>
        <dbReference type="NCBIfam" id="TIGR00187"/>
    </source>
</evidence>
<dbReference type="NCBIfam" id="TIGR00187">
    <property type="entry name" value="ribE"/>
    <property type="match status" value="1"/>
</dbReference>
<dbReference type="EMBL" id="ADGP01000019">
    <property type="protein sequence ID" value="EFD94088.1"/>
    <property type="molecule type" value="Genomic_DNA"/>
</dbReference>
<dbReference type="FunFam" id="2.40.30.20:FF:000003">
    <property type="entry name" value="Riboflavin synthase, alpha subunit"/>
    <property type="match status" value="1"/>
</dbReference>
<dbReference type="EMBL" id="AFIJ01000033">
    <property type="protein sequence ID" value="EGL39720.1"/>
    <property type="molecule type" value="Genomic_DNA"/>
</dbReference>
<evidence type="ECO:0000256" key="2">
    <source>
        <dbReference type="ARBA" id="ARBA00002803"/>
    </source>
</evidence>
<name>D3LUT9_9FIRM</name>
<accession>D3LUT9</accession>
<comment type="catalytic activity">
    <reaction evidence="1">
        <text>2 6,7-dimethyl-8-(1-D-ribityl)lumazine + H(+) = 5-amino-6-(D-ribitylamino)uracil + riboflavin</text>
        <dbReference type="Rhea" id="RHEA:20772"/>
        <dbReference type="ChEBI" id="CHEBI:15378"/>
        <dbReference type="ChEBI" id="CHEBI:15934"/>
        <dbReference type="ChEBI" id="CHEBI:57986"/>
        <dbReference type="ChEBI" id="CHEBI:58201"/>
        <dbReference type="EC" id="2.5.1.9"/>
    </reaction>
</comment>
<organism evidence="13 15">
    <name type="scientific">Megasphaera lornae</name>
    <dbReference type="NCBI Taxonomy" id="1000568"/>
    <lineage>
        <taxon>Bacteria</taxon>
        <taxon>Bacillati</taxon>
        <taxon>Bacillota</taxon>
        <taxon>Negativicutes</taxon>
        <taxon>Veillonellales</taxon>
        <taxon>Veillonellaceae</taxon>
        <taxon>Megasphaera</taxon>
    </lineage>
</organism>
<keyword evidence="8 13" id="KW-0808">Transferase</keyword>
<comment type="caution">
    <text evidence="13">The sequence shown here is derived from an EMBL/GenBank/DDBJ whole genome shotgun (WGS) entry which is preliminary data.</text>
</comment>
<dbReference type="InterPro" id="IPR001783">
    <property type="entry name" value="Lumazine-bd"/>
</dbReference>
<dbReference type="Pfam" id="PF00677">
    <property type="entry name" value="Lum_binding"/>
    <property type="match status" value="2"/>
</dbReference>
<evidence type="ECO:0000313" key="13">
    <source>
        <dbReference type="EMBL" id="EFD94088.1"/>
    </source>
</evidence>
<evidence type="ECO:0000256" key="11">
    <source>
        <dbReference type="PROSITE-ProRule" id="PRU00524"/>
    </source>
</evidence>
<keyword evidence="7" id="KW-0686">Riboflavin biosynthesis</keyword>
<evidence type="ECO:0000256" key="4">
    <source>
        <dbReference type="ARBA" id="ARBA00011233"/>
    </source>
</evidence>
<evidence type="ECO:0000313" key="15">
    <source>
        <dbReference type="Proteomes" id="UP000003242"/>
    </source>
</evidence>
<comment type="subunit">
    <text evidence="4">Homotrimer.</text>
</comment>
<dbReference type="Proteomes" id="UP000003242">
    <property type="component" value="Unassembled WGS sequence"/>
</dbReference>
<dbReference type="EC" id="2.5.1.9" evidence="5 10"/>
<dbReference type="STRING" id="699218.HMPREF0889_1637"/>
<evidence type="ECO:0000256" key="5">
    <source>
        <dbReference type="ARBA" id="ARBA00012827"/>
    </source>
</evidence>
<reference evidence="15" key="1">
    <citation type="submission" date="2009-12" db="EMBL/GenBank/DDBJ databases">
        <title>Sequence of Clostridiales genomosp. BVAB3 str. UPII9-5.</title>
        <authorList>
            <person name="Madupu R."/>
            <person name="Durkin A.S."/>
            <person name="Torralba M."/>
            <person name="Methe B."/>
            <person name="Sutton G.G."/>
            <person name="Strausberg R.L."/>
            <person name="Nelson K.E."/>
        </authorList>
    </citation>
    <scope>NUCLEOTIDE SEQUENCE [LARGE SCALE GENOMIC DNA]</scope>
    <source>
        <strain evidence="15">28L</strain>
    </source>
</reference>
<evidence type="ECO:0000256" key="3">
    <source>
        <dbReference type="ARBA" id="ARBA00004887"/>
    </source>
</evidence>
<dbReference type="PROSITE" id="PS51177">
    <property type="entry name" value="LUMAZINE_BIND"/>
    <property type="match status" value="2"/>
</dbReference>
<dbReference type="PANTHER" id="PTHR21098">
    <property type="entry name" value="RIBOFLAVIN SYNTHASE ALPHA CHAIN"/>
    <property type="match status" value="1"/>
</dbReference>
<evidence type="ECO:0000256" key="6">
    <source>
        <dbReference type="ARBA" id="ARBA00013950"/>
    </source>
</evidence>
<evidence type="ECO:0000256" key="1">
    <source>
        <dbReference type="ARBA" id="ARBA00000968"/>
    </source>
</evidence>
<evidence type="ECO:0000256" key="7">
    <source>
        <dbReference type="ARBA" id="ARBA00022619"/>
    </source>
</evidence>
<dbReference type="OrthoDB" id="9788537at2"/>
<dbReference type="SUPFAM" id="SSF63380">
    <property type="entry name" value="Riboflavin synthase domain-like"/>
    <property type="match status" value="2"/>
</dbReference>
<feature type="repeat" description="Lumazine-binding" evidence="11">
    <location>
        <begin position="97"/>
        <end position="193"/>
    </location>
</feature>
<dbReference type="eggNOG" id="COG0307">
    <property type="taxonomic scope" value="Bacteria"/>
</dbReference>
<feature type="repeat" description="Lumazine-binding" evidence="11">
    <location>
        <begin position="1"/>
        <end position="96"/>
    </location>
</feature>
<dbReference type="FunFam" id="2.40.30.20:FF:000004">
    <property type="entry name" value="Riboflavin synthase, alpha subunit"/>
    <property type="match status" value="1"/>
</dbReference>
<comment type="function">
    <text evidence="2">Catalyzes the dismutation of two molecules of 6,7-dimethyl-8-ribityllumazine, resulting in the formation of riboflavin and 5-amino-6-(D-ribitylamino)uracil.</text>
</comment>
<dbReference type="GO" id="GO:0009231">
    <property type="term" value="P:riboflavin biosynthetic process"/>
    <property type="evidence" value="ECO:0007669"/>
    <property type="project" value="UniProtKB-KW"/>
</dbReference>
<dbReference type="GO" id="GO:0004746">
    <property type="term" value="F:riboflavin synthase activity"/>
    <property type="evidence" value="ECO:0007669"/>
    <property type="project" value="UniProtKB-UniRule"/>
</dbReference>
<dbReference type="AlphaFoldDB" id="D3LUT9"/>
<evidence type="ECO:0000256" key="8">
    <source>
        <dbReference type="ARBA" id="ARBA00022679"/>
    </source>
</evidence>
<feature type="domain" description="Lumazine-binding" evidence="12">
    <location>
        <begin position="1"/>
        <end position="96"/>
    </location>
</feature>
<evidence type="ECO:0000313" key="16">
    <source>
        <dbReference type="Proteomes" id="UP000004018"/>
    </source>
</evidence>